<dbReference type="InterPro" id="IPR000795">
    <property type="entry name" value="T_Tr_GTP-bd_dom"/>
</dbReference>
<feature type="binding site" evidence="8">
    <location>
        <begin position="145"/>
        <end position="148"/>
    </location>
    <ligand>
        <name>GTP</name>
        <dbReference type="ChEBI" id="CHEBI:37565"/>
    </ligand>
</feature>
<reference evidence="10 11" key="1">
    <citation type="submission" date="2024-03" db="EMBL/GenBank/DDBJ databases">
        <title>Chitinophaga caseinilytica sp. nov., a casein hydrolysing bacterium isolated from forest soil.</title>
        <authorList>
            <person name="Lee D.S."/>
            <person name="Han D.M."/>
            <person name="Baek J.H."/>
            <person name="Choi D.G."/>
            <person name="Jeon J.H."/>
            <person name="Jeon C.O."/>
        </authorList>
    </citation>
    <scope>NUCLEOTIDE SEQUENCE [LARGE SCALE GENOMIC DNA]</scope>
    <source>
        <strain evidence="10 11">KACC 19118</strain>
    </source>
</reference>
<dbReference type="CDD" id="cd16262">
    <property type="entry name" value="EFG_III"/>
    <property type="match status" value="1"/>
</dbReference>
<dbReference type="SUPFAM" id="SSF50447">
    <property type="entry name" value="Translation proteins"/>
    <property type="match status" value="1"/>
</dbReference>
<comment type="function">
    <text evidence="7 8">Catalyzes the GTP-dependent ribosomal translocation step during translation elongation. During this step, the ribosome changes from the pre-translocational (PRE) to the post-translocational (POST) state as the newly formed A-site-bound peptidyl-tRNA and P-site-bound deacylated tRNA move to the P and E sites, respectively. Catalyzes the coordinated movement of the two tRNA molecules, the mRNA and conformational changes in the ribosome.</text>
</comment>
<evidence type="ECO:0000256" key="3">
    <source>
        <dbReference type="ARBA" id="ARBA00022741"/>
    </source>
</evidence>
<dbReference type="InterPro" id="IPR005225">
    <property type="entry name" value="Small_GTP-bd"/>
</dbReference>
<dbReference type="CDD" id="cd01886">
    <property type="entry name" value="EF-G"/>
    <property type="match status" value="1"/>
</dbReference>
<keyword evidence="3 8" id="KW-0547">Nucleotide-binding</keyword>
<evidence type="ECO:0000313" key="10">
    <source>
        <dbReference type="EMBL" id="WZN46438.1"/>
    </source>
</evidence>
<dbReference type="NCBIfam" id="NF009381">
    <property type="entry name" value="PRK12740.1-5"/>
    <property type="match status" value="1"/>
</dbReference>
<dbReference type="SUPFAM" id="SSF54980">
    <property type="entry name" value="EF-G C-terminal domain-like"/>
    <property type="match status" value="2"/>
</dbReference>
<dbReference type="NCBIfam" id="TIGR00231">
    <property type="entry name" value="small_GTP"/>
    <property type="match status" value="1"/>
</dbReference>
<protein>
    <recommendedName>
        <fullName evidence="2 8">Elongation factor G</fullName>
        <shortName evidence="8">EF-G</shortName>
    </recommendedName>
</protein>
<dbReference type="Gene3D" id="3.30.70.870">
    <property type="entry name" value="Elongation Factor G (Translational Gtpase), domain 3"/>
    <property type="match status" value="1"/>
</dbReference>
<dbReference type="InterPro" id="IPR035647">
    <property type="entry name" value="EFG_III/V"/>
</dbReference>
<dbReference type="InterPro" id="IPR014721">
    <property type="entry name" value="Ribsml_uS5_D2-typ_fold_subgr"/>
</dbReference>
<dbReference type="InterPro" id="IPR035649">
    <property type="entry name" value="EFG_V"/>
</dbReference>
<feature type="binding site" evidence="8">
    <location>
        <begin position="91"/>
        <end position="95"/>
    </location>
    <ligand>
        <name>GTP</name>
        <dbReference type="ChEBI" id="CHEBI:37565"/>
    </ligand>
</feature>
<dbReference type="InterPro" id="IPR004161">
    <property type="entry name" value="EFTu-like_2"/>
</dbReference>
<dbReference type="PANTHER" id="PTHR43261">
    <property type="entry name" value="TRANSLATION ELONGATION FACTOR G-RELATED"/>
    <property type="match status" value="1"/>
</dbReference>
<dbReference type="Proteomes" id="UP001449657">
    <property type="component" value="Chromosome"/>
</dbReference>
<dbReference type="Gene3D" id="2.40.30.10">
    <property type="entry name" value="Translation factors"/>
    <property type="match status" value="1"/>
</dbReference>
<dbReference type="CDD" id="cd04088">
    <property type="entry name" value="EFG_mtEFG_II"/>
    <property type="match status" value="1"/>
</dbReference>
<dbReference type="EMBL" id="CP150096">
    <property type="protein sequence ID" value="WZN46438.1"/>
    <property type="molecule type" value="Genomic_DNA"/>
</dbReference>
<dbReference type="InterPro" id="IPR047872">
    <property type="entry name" value="EFG_IV"/>
</dbReference>
<dbReference type="CDD" id="cd01434">
    <property type="entry name" value="EFG_mtEFG1_IV"/>
    <property type="match status" value="1"/>
</dbReference>
<evidence type="ECO:0000313" key="11">
    <source>
        <dbReference type="Proteomes" id="UP001449657"/>
    </source>
</evidence>
<dbReference type="InterPro" id="IPR027417">
    <property type="entry name" value="P-loop_NTPase"/>
</dbReference>
<feature type="domain" description="Tr-type G" evidence="9">
    <location>
        <begin position="5"/>
        <end position="294"/>
    </location>
</feature>
<evidence type="ECO:0000256" key="1">
    <source>
        <dbReference type="ARBA" id="ARBA00005870"/>
    </source>
</evidence>
<dbReference type="SMART" id="SM00838">
    <property type="entry name" value="EFG_C"/>
    <property type="match status" value="1"/>
</dbReference>
<dbReference type="PANTHER" id="PTHR43261:SF1">
    <property type="entry name" value="RIBOSOME-RELEASING FACTOR 2, MITOCHONDRIAL"/>
    <property type="match status" value="1"/>
</dbReference>
<proteinExistence type="inferred from homology"/>
<dbReference type="HAMAP" id="MF_00054_B">
    <property type="entry name" value="EF_G_EF_2_B"/>
    <property type="match status" value="1"/>
</dbReference>
<dbReference type="Gene3D" id="3.30.230.10">
    <property type="match status" value="1"/>
</dbReference>
<dbReference type="Pfam" id="PF03144">
    <property type="entry name" value="GTP_EFTU_D2"/>
    <property type="match status" value="1"/>
</dbReference>
<dbReference type="Gene3D" id="3.40.50.300">
    <property type="entry name" value="P-loop containing nucleotide triphosphate hydrolases"/>
    <property type="match status" value="1"/>
</dbReference>
<comment type="subcellular location">
    <subcellularLocation>
        <location evidence="8">Cytoplasm</location>
    </subcellularLocation>
</comment>
<dbReference type="InterPro" id="IPR031157">
    <property type="entry name" value="G_TR_CS"/>
</dbReference>
<dbReference type="InterPro" id="IPR009022">
    <property type="entry name" value="EFG_III"/>
</dbReference>
<dbReference type="Pfam" id="PF00679">
    <property type="entry name" value="EFG_C"/>
    <property type="match status" value="1"/>
</dbReference>
<keyword evidence="8" id="KW-0963">Cytoplasm</keyword>
<dbReference type="Gene3D" id="3.30.70.240">
    <property type="match status" value="1"/>
</dbReference>
<keyword evidence="4 8" id="KW-0251">Elongation factor</keyword>
<dbReference type="InterPro" id="IPR004540">
    <property type="entry name" value="Transl_elong_EFG/EF2"/>
</dbReference>
<dbReference type="InterPro" id="IPR020568">
    <property type="entry name" value="Ribosomal_Su5_D2-typ_SF"/>
</dbReference>
<evidence type="ECO:0000256" key="7">
    <source>
        <dbReference type="ARBA" id="ARBA00024731"/>
    </source>
</evidence>
<dbReference type="InterPro" id="IPR009000">
    <property type="entry name" value="Transl_B-barrel_sf"/>
</dbReference>
<dbReference type="PROSITE" id="PS51722">
    <property type="entry name" value="G_TR_2"/>
    <property type="match status" value="1"/>
</dbReference>
<evidence type="ECO:0000256" key="8">
    <source>
        <dbReference type="HAMAP-Rule" id="MF_00054"/>
    </source>
</evidence>
<gene>
    <name evidence="8 10" type="primary">fusA</name>
    <name evidence="10" type="ORF">WJU22_26485</name>
</gene>
<keyword evidence="11" id="KW-1185">Reference proteome</keyword>
<comment type="similarity">
    <text evidence="1 8">Belongs to the TRAFAC class translation factor GTPase superfamily. Classic translation factor GTPase family. EF-G/EF-2 subfamily.</text>
</comment>
<evidence type="ECO:0000256" key="5">
    <source>
        <dbReference type="ARBA" id="ARBA00022917"/>
    </source>
</evidence>
<evidence type="ECO:0000256" key="6">
    <source>
        <dbReference type="ARBA" id="ARBA00023134"/>
    </source>
</evidence>
<evidence type="ECO:0000256" key="2">
    <source>
        <dbReference type="ARBA" id="ARBA00017872"/>
    </source>
</evidence>
<feature type="binding site" evidence="8">
    <location>
        <begin position="14"/>
        <end position="21"/>
    </location>
    <ligand>
        <name>GTP</name>
        <dbReference type="ChEBI" id="CHEBI:37565"/>
    </ligand>
</feature>
<organism evidence="10 11">
    <name type="scientific">Chitinophaga caseinilytica</name>
    <dbReference type="NCBI Taxonomy" id="2267521"/>
    <lineage>
        <taxon>Bacteria</taxon>
        <taxon>Pseudomonadati</taxon>
        <taxon>Bacteroidota</taxon>
        <taxon>Chitinophagia</taxon>
        <taxon>Chitinophagales</taxon>
        <taxon>Chitinophagaceae</taxon>
        <taxon>Chitinophaga</taxon>
    </lineage>
</organism>
<dbReference type="RefSeq" id="WP_341841138.1">
    <property type="nucleotide sequence ID" value="NZ_CP149792.1"/>
</dbReference>
<evidence type="ECO:0000259" key="9">
    <source>
        <dbReference type="PROSITE" id="PS51722"/>
    </source>
</evidence>
<dbReference type="Pfam" id="PF14492">
    <property type="entry name" value="EFG_III"/>
    <property type="match status" value="1"/>
</dbReference>
<dbReference type="InterPro" id="IPR000640">
    <property type="entry name" value="EFG_V-like"/>
</dbReference>
<dbReference type="Pfam" id="PF00009">
    <property type="entry name" value="GTP_EFTU"/>
    <property type="match status" value="1"/>
</dbReference>
<dbReference type="InterPro" id="IPR041095">
    <property type="entry name" value="EFG_II"/>
</dbReference>
<keyword evidence="5 8" id="KW-0648">Protein biosynthesis</keyword>
<dbReference type="SUPFAM" id="SSF52540">
    <property type="entry name" value="P-loop containing nucleoside triphosphate hydrolases"/>
    <property type="match status" value="1"/>
</dbReference>
<dbReference type="SUPFAM" id="SSF54211">
    <property type="entry name" value="Ribosomal protein S5 domain 2-like"/>
    <property type="match status" value="1"/>
</dbReference>
<dbReference type="GO" id="GO:0003746">
    <property type="term" value="F:translation elongation factor activity"/>
    <property type="evidence" value="ECO:0007669"/>
    <property type="project" value="UniProtKB-KW"/>
</dbReference>
<dbReference type="SMART" id="SM00889">
    <property type="entry name" value="EFG_IV"/>
    <property type="match status" value="1"/>
</dbReference>
<dbReference type="CDD" id="cd03713">
    <property type="entry name" value="EFG_mtEFG_C"/>
    <property type="match status" value="1"/>
</dbReference>
<dbReference type="InterPro" id="IPR005517">
    <property type="entry name" value="Transl_elong_EFG/EF2_IV"/>
</dbReference>
<sequence length="714" mass="79119">MADLRFQRNFGIAAHIDAGKTTTTERILYYTGKTHKIGEVHEGAATMDWMAQEQERGITITSAATTCFWNFPTNQGQNLPDTKQYKFNIIDTPGHVDFTVEVERSLRVLDGLVALFCAVSGVEPQSETVWRQANKYRVPRIGFVNKMDRSGADFLNVVKQVKEMLGANPVPLTLPIGAEDHFKGVVDLITMKGIIWDEAGKGATYQEIEIPADMKEEAEEWRAKLVEAVAEYDDTLMEKFFEDPNSISEAEIHEAIRKATIDMAIIPMMCGSSFKNKGVQKMLDGVCRYLPSPMDVEAVTGTDPDNGEEIKRAPSAKEPFAALAFKIATDPFVGRLAFFRVYSGHLDAGSYVLNTRTGKNERISRIMQMHANKQNPIDFIEAGDIGAAVGFKDIKTGDTLCAENHPIVLESMSFPEPVIHIAIEPKTQADVDKMGMAIAKLVEEDPTLKAKTDEETGQTVLSGMGELHLEIIVDRMRREFKVEVNQGAPQVAYKEAFTNKVEHREVYKKQTGGRGKFADIQVEIGPADAEWLKENDGKSFQFINDIFGGSVPKEFIPAIQKGFEQSMNNGVLANFPLTSLKVRLFDGSFHAVDSDAMSFELCAKSAFREAGRKAKPVLLEPIMKVEVTTPDQYMGDVTGDLNRRRGMLEGMESRNGAQVIKAKVPLSEMFGYVTQLRSLSSGRATSIMEFSHYNPAPNNIAEEVIAKVKGKVNA</sequence>
<dbReference type="PROSITE" id="PS00301">
    <property type="entry name" value="G_TR_1"/>
    <property type="match status" value="1"/>
</dbReference>
<dbReference type="PRINTS" id="PR00315">
    <property type="entry name" value="ELONGATNFCT"/>
</dbReference>
<accession>A0ABZ2Z2R7</accession>
<dbReference type="NCBIfam" id="TIGR00484">
    <property type="entry name" value="EF-G"/>
    <property type="match status" value="1"/>
</dbReference>
<evidence type="ECO:0000256" key="4">
    <source>
        <dbReference type="ARBA" id="ARBA00022768"/>
    </source>
</evidence>
<name>A0ABZ2Z2R7_9BACT</name>
<keyword evidence="6 8" id="KW-0342">GTP-binding</keyword>
<dbReference type="Pfam" id="PF03764">
    <property type="entry name" value="EFG_IV"/>
    <property type="match status" value="1"/>
</dbReference>